<evidence type="ECO:0000313" key="2">
    <source>
        <dbReference type="EMBL" id="MFC3852045.1"/>
    </source>
</evidence>
<proteinExistence type="predicted"/>
<reference evidence="3" key="1">
    <citation type="journal article" date="2019" name="Int. J. Syst. Evol. Microbiol.">
        <title>The Global Catalogue of Microorganisms (GCM) 10K type strain sequencing project: providing services to taxonomists for standard genome sequencing and annotation.</title>
        <authorList>
            <consortium name="The Broad Institute Genomics Platform"/>
            <consortium name="The Broad Institute Genome Sequencing Center for Infectious Disease"/>
            <person name="Wu L."/>
            <person name="Ma J."/>
        </authorList>
    </citation>
    <scope>NUCLEOTIDE SEQUENCE [LARGE SCALE GENOMIC DNA]</scope>
    <source>
        <strain evidence="3">IBRC 10765</strain>
    </source>
</reference>
<sequence>MAMKSAHAASLTPEQIEEFKQNGFVVLPGFAPETLRSTMREVIAQHLQDAVSPLEYEADVGYPGAPSSLDAPGGDTIRRLRGAYRRDAVFRQWATYRPLSAALRQLLEEPVCLSQAHHNCIMTKHPQFGTATDWHRDIRYWSFRKPNLVSVWLALDEERPDNGALKFIPGSHSLHIKPEQLDEMDFLLPDLPENQALFSAGVELTLAPGDVVLFHSGLFHSAGVNRSDQVKTSVVFAYHGHSNQPVPGTRSASTSTIFVA</sequence>
<gene>
    <name evidence="2" type="ORF">ACFOOG_04275</name>
</gene>
<dbReference type="EMBL" id="JBHRYR010000002">
    <property type="protein sequence ID" value="MFC3852045.1"/>
    <property type="molecule type" value="Genomic_DNA"/>
</dbReference>
<organism evidence="2 3">
    <name type="scientific">Saccharospirillum mangrovi</name>
    <dbReference type="NCBI Taxonomy" id="2161747"/>
    <lineage>
        <taxon>Bacteria</taxon>
        <taxon>Pseudomonadati</taxon>
        <taxon>Pseudomonadota</taxon>
        <taxon>Gammaproteobacteria</taxon>
        <taxon>Oceanospirillales</taxon>
        <taxon>Saccharospirillaceae</taxon>
        <taxon>Saccharospirillum</taxon>
    </lineage>
</organism>
<dbReference type="PANTHER" id="PTHR20883:SF48">
    <property type="entry name" value="ECTOINE DIOXYGENASE"/>
    <property type="match status" value="1"/>
</dbReference>
<dbReference type="Proteomes" id="UP001595617">
    <property type="component" value="Unassembled WGS sequence"/>
</dbReference>
<dbReference type="Pfam" id="PF05721">
    <property type="entry name" value="PhyH"/>
    <property type="match status" value="1"/>
</dbReference>
<keyword evidence="2" id="KW-0560">Oxidoreductase</keyword>
<accession>A0ABV7ZY51</accession>
<keyword evidence="2" id="KW-0223">Dioxygenase</keyword>
<dbReference type="SUPFAM" id="SSF51197">
    <property type="entry name" value="Clavaminate synthase-like"/>
    <property type="match status" value="1"/>
</dbReference>
<keyword evidence="3" id="KW-1185">Reference proteome</keyword>
<dbReference type="RefSeq" id="WP_380693734.1">
    <property type="nucleotide sequence ID" value="NZ_JBHRYR010000002.1"/>
</dbReference>
<comment type="cofactor">
    <cofactor evidence="1">
        <name>Fe(2+)</name>
        <dbReference type="ChEBI" id="CHEBI:29033"/>
    </cofactor>
</comment>
<evidence type="ECO:0000313" key="3">
    <source>
        <dbReference type="Proteomes" id="UP001595617"/>
    </source>
</evidence>
<dbReference type="Gene3D" id="2.60.120.620">
    <property type="entry name" value="q2cbj1_9rhob like domain"/>
    <property type="match status" value="1"/>
</dbReference>
<dbReference type="PANTHER" id="PTHR20883">
    <property type="entry name" value="PHYTANOYL-COA DIOXYGENASE DOMAIN CONTAINING 1"/>
    <property type="match status" value="1"/>
</dbReference>
<protein>
    <submittedName>
        <fullName evidence="2">Phytanoyl-CoA dioxygenase family protein</fullName>
    </submittedName>
</protein>
<dbReference type="InterPro" id="IPR008775">
    <property type="entry name" value="Phytyl_CoA_dOase-like"/>
</dbReference>
<comment type="caution">
    <text evidence="2">The sequence shown here is derived from an EMBL/GenBank/DDBJ whole genome shotgun (WGS) entry which is preliminary data.</text>
</comment>
<name>A0ABV7ZY51_9GAMM</name>
<evidence type="ECO:0000256" key="1">
    <source>
        <dbReference type="ARBA" id="ARBA00001954"/>
    </source>
</evidence>
<dbReference type="GO" id="GO:0051213">
    <property type="term" value="F:dioxygenase activity"/>
    <property type="evidence" value="ECO:0007669"/>
    <property type="project" value="UniProtKB-KW"/>
</dbReference>